<dbReference type="GO" id="GO:0003690">
    <property type="term" value="F:double-stranded DNA binding"/>
    <property type="evidence" value="ECO:0007669"/>
    <property type="project" value="TreeGrafter"/>
</dbReference>
<accession>A0A8T9C4S6</accession>
<evidence type="ECO:0000256" key="3">
    <source>
        <dbReference type="PIRSR" id="PIRSR610347-3"/>
    </source>
</evidence>
<feature type="domain" description="PLD phosphodiesterase" evidence="5">
    <location>
        <begin position="539"/>
        <end position="574"/>
    </location>
</feature>
<feature type="region of interest" description="Disordered" evidence="4">
    <location>
        <begin position="13"/>
        <end position="178"/>
    </location>
</feature>
<dbReference type="OrthoDB" id="47785at2759"/>
<feature type="binding site" evidence="2">
    <location>
        <position position="303"/>
    </location>
    <ligand>
        <name>substrate</name>
    </ligand>
</feature>
<feature type="active site" description="Nucleophile" evidence="1">
    <location>
        <position position="301"/>
    </location>
</feature>
<proteinExistence type="predicted"/>
<name>A0A8T9C4S6_9HELO</name>
<dbReference type="GO" id="GO:0006281">
    <property type="term" value="P:DNA repair"/>
    <property type="evidence" value="ECO:0007669"/>
    <property type="project" value="InterPro"/>
</dbReference>
<dbReference type="Gene3D" id="3.30.870.10">
    <property type="entry name" value="Endonuclease Chain A"/>
    <property type="match status" value="2"/>
</dbReference>
<dbReference type="PROSITE" id="PS50035">
    <property type="entry name" value="PLD"/>
    <property type="match status" value="1"/>
</dbReference>
<feature type="site" description="Interaction with DNA" evidence="3">
    <location>
        <position position="571"/>
    </location>
</feature>
<dbReference type="PANTHER" id="PTHR12415">
    <property type="entry name" value="TYROSYL-DNA PHOSPHODIESTERASE 1"/>
    <property type="match status" value="1"/>
</dbReference>
<dbReference type="Pfam" id="PF02809">
    <property type="entry name" value="UIM"/>
    <property type="match status" value="1"/>
</dbReference>
<reference evidence="6 7" key="1">
    <citation type="submission" date="2018-05" db="EMBL/GenBank/DDBJ databases">
        <title>Genome sequencing and assembly of the regulated plant pathogen Lachnellula willkommii and related sister species for the development of diagnostic species identification markers.</title>
        <authorList>
            <person name="Giroux E."/>
            <person name="Bilodeau G."/>
        </authorList>
    </citation>
    <scope>NUCLEOTIDE SEQUENCE [LARGE SCALE GENOMIC DNA]</scope>
    <source>
        <strain evidence="6 7">CBS 268.59</strain>
    </source>
</reference>
<dbReference type="AlphaFoldDB" id="A0A8T9C4S6"/>
<evidence type="ECO:0000256" key="2">
    <source>
        <dbReference type="PIRSR" id="PIRSR610347-2"/>
    </source>
</evidence>
<organism evidence="6 7">
    <name type="scientific">Lachnellula suecica</name>
    <dbReference type="NCBI Taxonomy" id="602035"/>
    <lineage>
        <taxon>Eukaryota</taxon>
        <taxon>Fungi</taxon>
        <taxon>Dikarya</taxon>
        <taxon>Ascomycota</taxon>
        <taxon>Pezizomycotina</taxon>
        <taxon>Leotiomycetes</taxon>
        <taxon>Helotiales</taxon>
        <taxon>Lachnaceae</taxon>
        <taxon>Lachnellula</taxon>
    </lineage>
</organism>
<dbReference type="Proteomes" id="UP000469558">
    <property type="component" value="Unassembled WGS sequence"/>
</dbReference>
<dbReference type="InterPro" id="IPR003903">
    <property type="entry name" value="UIM_dom"/>
</dbReference>
<dbReference type="InterPro" id="IPR001736">
    <property type="entry name" value="PLipase_D/transphosphatidylase"/>
</dbReference>
<dbReference type="PANTHER" id="PTHR12415:SF4">
    <property type="entry name" value="TYROSYL-DNA PHOSPHODIESTERASE DOMAIN-CONTAINING PROTEIN"/>
    <property type="match status" value="1"/>
</dbReference>
<dbReference type="GO" id="GO:0003697">
    <property type="term" value="F:single-stranded DNA binding"/>
    <property type="evidence" value="ECO:0007669"/>
    <property type="project" value="TreeGrafter"/>
</dbReference>
<dbReference type="SUPFAM" id="SSF56024">
    <property type="entry name" value="Phospholipase D/nuclease"/>
    <property type="match status" value="2"/>
</dbReference>
<dbReference type="PROSITE" id="PS50330">
    <property type="entry name" value="UIM"/>
    <property type="match status" value="1"/>
</dbReference>
<evidence type="ECO:0000259" key="5">
    <source>
        <dbReference type="PROSITE" id="PS50035"/>
    </source>
</evidence>
<comment type="caution">
    <text evidence="6">The sequence shown here is derived from an EMBL/GenBank/DDBJ whole genome shotgun (WGS) entry which is preliminary data.</text>
</comment>
<evidence type="ECO:0000256" key="1">
    <source>
        <dbReference type="PIRSR" id="PIRSR610347-1"/>
    </source>
</evidence>
<keyword evidence="7" id="KW-1185">Reference proteome</keyword>
<dbReference type="SMART" id="SM00726">
    <property type="entry name" value="UIM"/>
    <property type="match status" value="1"/>
</dbReference>
<feature type="compositionally biased region" description="Acidic residues" evidence="4">
    <location>
        <begin position="34"/>
        <end position="43"/>
    </location>
</feature>
<feature type="compositionally biased region" description="Polar residues" evidence="4">
    <location>
        <begin position="82"/>
        <end position="95"/>
    </location>
</feature>
<dbReference type="CDD" id="cd09122">
    <property type="entry name" value="PLDc_Tdp1_1"/>
    <property type="match status" value="1"/>
</dbReference>
<evidence type="ECO:0000256" key="4">
    <source>
        <dbReference type="SAM" id="MobiDB-lite"/>
    </source>
</evidence>
<dbReference type="InterPro" id="IPR010347">
    <property type="entry name" value="Tdp1"/>
</dbReference>
<gene>
    <name evidence="6" type="primary">TDP1_1</name>
    <name evidence="6" type="ORF">LSUE1_G005151</name>
</gene>
<dbReference type="GO" id="GO:0005634">
    <property type="term" value="C:nucleus"/>
    <property type="evidence" value="ECO:0007669"/>
    <property type="project" value="InterPro"/>
</dbReference>
<dbReference type="GO" id="GO:0017005">
    <property type="term" value="F:3'-tyrosyl-DNA phosphodiesterase activity"/>
    <property type="evidence" value="ECO:0007669"/>
    <property type="project" value="TreeGrafter"/>
</dbReference>
<feature type="active site" description="Proton donor/acceptor" evidence="1">
    <location>
        <position position="544"/>
    </location>
</feature>
<dbReference type="EMBL" id="QGMK01000641">
    <property type="protein sequence ID" value="TVY80638.1"/>
    <property type="molecule type" value="Genomic_DNA"/>
</dbReference>
<feature type="binding site" evidence="2">
    <location>
        <position position="546"/>
    </location>
    <ligand>
        <name>substrate</name>
    </ligand>
</feature>
<dbReference type="Pfam" id="PF06087">
    <property type="entry name" value="Tyr-DNA_phospho"/>
    <property type="match status" value="1"/>
</dbReference>
<evidence type="ECO:0000313" key="7">
    <source>
        <dbReference type="Proteomes" id="UP000469558"/>
    </source>
</evidence>
<dbReference type="Gene3D" id="6.10.140.100">
    <property type="match status" value="1"/>
</dbReference>
<protein>
    <submittedName>
        <fullName evidence="6">Tyrosyl-DNA phosphodiesterase</fullName>
    </submittedName>
</protein>
<evidence type="ECO:0000313" key="6">
    <source>
        <dbReference type="EMBL" id="TVY80638.1"/>
    </source>
</evidence>
<sequence length="649" mass="71564">MADSDYDEDIKRAIALSLQESSPNPGKSEVVDLTSEDEDDDLDAPPVARTIAPPSKSSQKTEDKTSGDSTLVAEKDSEMGKPSSQTDPSGISQNVPIRENPPAANGILGLLNRKQMEEERVARANKKKNAESQQSTEAPDSRKRKASTPPLAPHNRERRPRLFQNLDEPNSSKHSTPRAALVSSIGTIPDVLSFKAQKENLASAIQYPDGVVKKTWAQGCPRQGDDIKIEEVLQKEKLEMAVLSAFQIDPDWIVSKLDAKTKVIWVLQAKQESQKQDLYEGPRNNYRYCFPHMDGGIGSMHSKLQLLSYPSHLRVVVPSGNLVPYDWGETGVMENICFLIDLPRNPDGKLTELGGLTHFGQELIHFVTAMGIDQKIVDGLRRFDYSRTANLAFVHSIGGSHTGSELKRTGYCGLGTAVQKLGLASEIALSVDLVAASIGSLNISLIQCLFLALQGDDGMTEYRWRTDKPAKGKKIESPAEHRTSDDLTKLLRIYFPTSETVSQSKGGKGAGGTICLQSKWYDGNAFPRSLMRDCRSVREGMLMHNKMILVRPHKPVRGAVAWAYVGSANLSESAWGRMVKDRTTKEPKLNCRNWECGVVIPVITGDSKSENKDQGPPGMEVFKGKIPVPMVVPGNEYAGKRPWFYTEHQ</sequence>